<dbReference type="EMBL" id="CAADJD010000021">
    <property type="protein sequence ID" value="VFS70819.1"/>
    <property type="molecule type" value="Genomic_DNA"/>
</dbReference>
<sequence>MIYITFIVIHASDVLSRLYHAFYQLWIIDGISFIGITGFAKAQPGQIRQHEQGGLGWMRPLRCDNRLGMKKLEISITYFLVAQRLSNRLPPHVTA</sequence>
<proteinExistence type="predicted"/>
<evidence type="ECO:0000313" key="1">
    <source>
        <dbReference type="EMBL" id="VFS70819.1"/>
    </source>
</evidence>
<gene>
    <name evidence="1" type="ORF">NCTC12993_04484</name>
</gene>
<name>A0A485BQC9_KLUCR</name>
<protein>
    <submittedName>
        <fullName evidence="1">Uncharacterized protein</fullName>
    </submittedName>
</protein>
<dbReference type="RefSeq" id="WP_061283074.1">
    <property type="nucleotide sequence ID" value="NZ_BCTM01000015.1"/>
</dbReference>
<organism evidence="1 2">
    <name type="scientific">Kluyvera cryocrescens</name>
    <name type="common">Kluyvera citrophila</name>
    <dbReference type="NCBI Taxonomy" id="580"/>
    <lineage>
        <taxon>Bacteria</taxon>
        <taxon>Pseudomonadati</taxon>
        <taxon>Pseudomonadota</taxon>
        <taxon>Gammaproteobacteria</taxon>
        <taxon>Enterobacterales</taxon>
        <taxon>Enterobacteriaceae</taxon>
        <taxon>Kluyvera</taxon>
    </lineage>
</organism>
<dbReference type="AlphaFoldDB" id="A0A485BQC9"/>
<dbReference type="Proteomes" id="UP000401081">
    <property type="component" value="Unassembled WGS sequence"/>
</dbReference>
<reference evidence="1 2" key="1">
    <citation type="submission" date="2019-03" db="EMBL/GenBank/DDBJ databases">
        <authorList>
            <consortium name="Pathogen Informatics"/>
        </authorList>
    </citation>
    <scope>NUCLEOTIDE SEQUENCE [LARGE SCALE GENOMIC DNA]</scope>
    <source>
        <strain evidence="1 2">NCTC12993</strain>
    </source>
</reference>
<evidence type="ECO:0000313" key="2">
    <source>
        <dbReference type="Proteomes" id="UP000401081"/>
    </source>
</evidence>
<accession>A0A485BQC9</accession>
<keyword evidence="2" id="KW-1185">Reference proteome</keyword>